<dbReference type="Gene3D" id="3.30.479.30">
    <property type="entry name" value="Band 7 domain"/>
    <property type="match status" value="1"/>
</dbReference>
<evidence type="ECO:0000313" key="10">
    <source>
        <dbReference type="Proteomes" id="UP001589836"/>
    </source>
</evidence>
<reference evidence="9 10" key="1">
    <citation type="submission" date="2024-09" db="EMBL/GenBank/DDBJ databases">
        <authorList>
            <person name="Sun Q."/>
            <person name="Mori K."/>
        </authorList>
    </citation>
    <scope>NUCLEOTIDE SEQUENCE [LARGE SCALE GENOMIC DNA]</scope>
    <source>
        <strain evidence="9 10">NCAIM B.02529</strain>
    </source>
</reference>
<dbReference type="PANTHER" id="PTHR42911:SF1">
    <property type="entry name" value="MODULATOR OF FTSH PROTEASE HFLC"/>
    <property type="match status" value="1"/>
</dbReference>
<dbReference type="CDD" id="cd03405">
    <property type="entry name" value="SPFH_HflC"/>
    <property type="match status" value="1"/>
</dbReference>
<keyword evidence="10" id="KW-1185">Reference proteome</keyword>
<dbReference type="PIRSF" id="PIRSF005651">
    <property type="entry name" value="HflC"/>
    <property type="match status" value="1"/>
</dbReference>
<comment type="function">
    <text evidence="6">HflC and HflK could regulate a protease.</text>
</comment>
<keyword evidence="4 7" id="KW-1133">Transmembrane helix</keyword>
<protein>
    <recommendedName>
        <fullName evidence="6">Protein HflC</fullName>
    </recommendedName>
</protein>
<dbReference type="GO" id="GO:0008233">
    <property type="term" value="F:peptidase activity"/>
    <property type="evidence" value="ECO:0007669"/>
    <property type="project" value="UniProtKB-KW"/>
</dbReference>
<dbReference type="Pfam" id="PF01145">
    <property type="entry name" value="Band_7"/>
    <property type="match status" value="1"/>
</dbReference>
<evidence type="ECO:0000313" key="9">
    <source>
        <dbReference type="EMBL" id="MFC0522361.1"/>
    </source>
</evidence>
<comment type="subcellular location">
    <subcellularLocation>
        <location evidence="1">Membrane</location>
    </subcellularLocation>
</comment>
<keyword evidence="3 7" id="KW-0812">Transmembrane</keyword>
<dbReference type="EMBL" id="JBHLTP010000003">
    <property type="protein sequence ID" value="MFC0522361.1"/>
    <property type="molecule type" value="Genomic_DNA"/>
</dbReference>
<comment type="caution">
    <text evidence="9">The sequence shown here is derived from an EMBL/GenBank/DDBJ whole genome shotgun (WGS) entry which is preliminary data.</text>
</comment>
<proteinExistence type="inferred from homology"/>
<evidence type="ECO:0000256" key="4">
    <source>
        <dbReference type="ARBA" id="ARBA00022989"/>
    </source>
</evidence>
<keyword evidence="9" id="KW-0378">Hydrolase</keyword>
<evidence type="ECO:0000259" key="8">
    <source>
        <dbReference type="SMART" id="SM00244"/>
    </source>
</evidence>
<evidence type="ECO:0000256" key="1">
    <source>
        <dbReference type="ARBA" id="ARBA00004370"/>
    </source>
</evidence>
<evidence type="ECO:0000256" key="7">
    <source>
        <dbReference type="SAM" id="Phobius"/>
    </source>
</evidence>
<dbReference type="InterPro" id="IPR001107">
    <property type="entry name" value="Band_7"/>
</dbReference>
<dbReference type="InterPro" id="IPR010200">
    <property type="entry name" value="HflC"/>
</dbReference>
<accession>A0ABV6LJ28</accession>
<dbReference type="GO" id="GO:0006508">
    <property type="term" value="P:proteolysis"/>
    <property type="evidence" value="ECO:0007669"/>
    <property type="project" value="UniProtKB-KW"/>
</dbReference>
<dbReference type="InterPro" id="IPR036013">
    <property type="entry name" value="Band_7/SPFH_dom_sf"/>
</dbReference>
<evidence type="ECO:0000256" key="5">
    <source>
        <dbReference type="ARBA" id="ARBA00023136"/>
    </source>
</evidence>
<evidence type="ECO:0000256" key="6">
    <source>
        <dbReference type="PIRNR" id="PIRNR005651"/>
    </source>
</evidence>
<feature type="domain" description="Band 7" evidence="8">
    <location>
        <begin position="41"/>
        <end position="208"/>
    </location>
</feature>
<sequence length="311" mass="35432">MADENVVDMKEGSGGGGNYRHYIKAGVFILAFIVLIGILLNSMMIVKEGEYKVVRQFGEVVSIKDKPGLQFKIPFIQSATTLPKKKQVYDVDQKEVNTLDKKRIIIDNYTVWRITDPQKMITNAKTVINAEARMGEFIFSTVRSQLGQMNLEEIVNDEKSSRGDVNATVTEKVNSLLKRDNYGIEVVDVRIKRTDLPDENEQAVFRNMISDRETKAQEYLSQGEANKKRIIAKTDREVQEMIAKANKQASEIRAQGEQEAAKIYNDAFEKDEEFYQLYRTLESYKKTIDGETTIILPQDSPYANTLAGYLE</sequence>
<keyword evidence="9" id="KW-0645">Protease</keyword>
<comment type="similarity">
    <text evidence="2 6">Belongs to the band 7/mec-2 family. HflC subfamily.</text>
</comment>
<dbReference type="PANTHER" id="PTHR42911">
    <property type="entry name" value="MODULATOR OF FTSH PROTEASE HFLC"/>
    <property type="match status" value="1"/>
</dbReference>
<evidence type="ECO:0000256" key="3">
    <source>
        <dbReference type="ARBA" id="ARBA00022692"/>
    </source>
</evidence>
<keyword evidence="5 7" id="KW-0472">Membrane</keyword>
<dbReference type="SUPFAM" id="SSF117892">
    <property type="entry name" value="Band 7/SPFH domain"/>
    <property type="match status" value="1"/>
</dbReference>
<dbReference type="SMART" id="SM00244">
    <property type="entry name" value="PHB"/>
    <property type="match status" value="1"/>
</dbReference>
<organism evidence="9 10">
    <name type="scientific">Pontibacillus salicampi</name>
    <dbReference type="NCBI Taxonomy" id="1449801"/>
    <lineage>
        <taxon>Bacteria</taxon>
        <taxon>Bacillati</taxon>
        <taxon>Bacillota</taxon>
        <taxon>Bacilli</taxon>
        <taxon>Bacillales</taxon>
        <taxon>Bacillaceae</taxon>
        <taxon>Pontibacillus</taxon>
    </lineage>
</organism>
<gene>
    <name evidence="9" type="primary">hflC</name>
    <name evidence="9" type="ORF">ACFFGV_01995</name>
</gene>
<evidence type="ECO:0000256" key="2">
    <source>
        <dbReference type="ARBA" id="ARBA00007862"/>
    </source>
</evidence>
<dbReference type="RefSeq" id="WP_377344892.1">
    <property type="nucleotide sequence ID" value="NZ_JBHLTP010000003.1"/>
</dbReference>
<dbReference type="Proteomes" id="UP001589836">
    <property type="component" value="Unassembled WGS sequence"/>
</dbReference>
<name>A0ABV6LJ28_9BACI</name>
<feature type="transmembrane region" description="Helical" evidence="7">
    <location>
        <begin position="25"/>
        <end position="46"/>
    </location>
</feature>